<evidence type="ECO:0000256" key="2">
    <source>
        <dbReference type="ARBA" id="ARBA00023125"/>
    </source>
</evidence>
<dbReference type="EMBL" id="JAAZQD010000004">
    <property type="protein sequence ID" value="NKZ39441.1"/>
    <property type="molecule type" value="Genomic_DNA"/>
</dbReference>
<feature type="domain" description="HTH arsR-type" evidence="4">
    <location>
        <begin position="1"/>
        <end position="95"/>
    </location>
</feature>
<evidence type="ECO:0000259" key="4">
    <source>
        <dbReference type="PROSITE" id="PS50987"/>
    </source>
</evidence>
<dbReference type="SUPFAM" id="SSF46785">
    <property type="entry name" value="Winged helix' DNA-binding domain"/>
    <property type="match status" value="1"/>
</dbReference>
<dbReference type="SMART" id="SM00418">
    <property type="entry name" value="HTH_ARSR"/>
    <property type="match status" value="1"/>
</dbReference>
<dbReference type="GO" id="GO:0003677">
    <property type="term" value="F:DNA binding"/>
    <property type="evidence" value="ECO:0007669"/>
    <property type="project" value="UniProtKB-KW"/>
</dbReference>
<evidence type="ECO:0000313" key="6">
    <source>
        <dbReference type="Proteomes" id="UP000541636"/>
    </source>
</evidence>
<dbReference type="InterPro" id="IPR036390">
    <property type="entry name" value="WH_DNA-bd_sf"/>
</dbReference>
<sequence>MESTNALECLTALAHEHRLALFRLLVQAGSEGMAVGELAGATGLAGATLNHHLNQLRQAGLVADERQGRVIRCRANYNRMNGLLDFLTDNCCAGSADVACAPRASGSCKETSS</sequence>
<keyword evidence="2" id="KW-0238">DNA-binding</keyword>
<dbReference type="Pfam" id="PF12840">
    <property type="entry name" value="HTH_20"/>
    <property type="match status" value="1"/>
</dbReference>
<dbReference type="CDD" id="cd00090">
    <property type="entry name" value="HTH_ARSR"/>
    <property type="match status" value="1"/>
</dbReference>
<dbReference type="InterPro" id="IPR036388">
    <property type="entry name" value="WH-like_DNA-bd_sf"/>
</dbReference>
<organism evidence="5 6">
    <name type="scientific">Oleiagrimonas citrea</name>
    <dbReference type="NCBI Taxonomy" id="1665687"/>
    <lineage>
        <taxon>Bacteria</taxon>
        <taxon>Pseudomonadati</taxon>
        <taxon>Pseudomonadota</taxon>
        <taxon>Gammaproteobacteria</taxon>
        <taxon>Lysobacterales</taxon>
        <taxon>Rhodanobacteraceae</taxon>
        <taxon>Oleiagrimonas</taxon>
    </lineage>
</organism>
<dbReference type="AlphaFoldDB" id="A0A846ZPS4"/>
<keyword evidence="3" id="KW-0804">Transcription</keyword>
<dbReference type="PRINTS" id="PR00778">
    <property type="entry name" value="HTHARSR"/>
</dbReference>
<evidence type="ECO:0000313" key="5">
    <source>
        <dbReference type="EMBL" id="NKZ39441.1"/>
    </source>
</evidence>
<dbReference type="PROSITE" id="PS50987">
    <property type="entry name" value="HTH_ARSR_2"/>
    <property type="match status" value="1"/>
</dbReference>
<dbReference type="Gene3D" id="1.10.10.10">
    <property type="entry name" value="Winged helix-like DNA-binding domain superfamily/Winged helix DNA-binding domain"/>
    <property type="match status" value="1"/>
</dbReference>
<accession>A0A846ZPS4</accession>
<dbReference type="PANTHER" id="PTHR43132">
    <property type="entry name" value="ARSENICAL RESISTANCE OPERON REPRESSOR ARSR-RELATED"/>
    <property type="match status" value="1"/>
</dbReference>
<name>A0A846ZPS4_9GAMM</name>
<dbReference type="InterPro" id="IPR051011">
    <property type="entry name" value="Metal_resp_trans_reg"/>
</dbReference>
<dbReference type="InterPro" id="IPR001845">
    <property type="entry name" value="HTH_ArsR_DNA-bd_dom"/>
</dbReference>
<dbReference type="PANTHER" id="PTHR43132:SF2">
    <property type="entry name" value="ARSENICAL RESISTANCE OPERON REPRESSOR ARSR-RELATED"/>
    <property type="match status" value="1"/>
</dbReference>
<keyword evidence="1" id="KW-0805">Transcription regulation</keyword>
<dbReference type="InterPro" id="IPR011991">
    <property type="entry name" value="ArsR-like_HTH"/>
</dbReference>
<dbReference type="RefSeq" id="WP_168609441.1">
    <property type="nucleotide sequence ID" value="NZ_JAAZQD010000004.1"/>
</dbReference>
<comment type="caution">
    <text evidence="5">The sequence shown here is derived from an EMBL/GenBank/DDBJ whole genome shotgun (WGS) entry which is preliminary data.</text>
</comment>
<evidence type="ECO:0000256" key="3">
    <source>
        <dbReference type="ARBA" id="ARBA00023163"/>
    </source>
</evidence>
<dbReference type="Proteomes" id="UP000541636">
    <property type="component" value="Unassembled WGS sequence"/>
</dbReference>
<dbReference type="GO" id="GO:0003700">
    <property type="term" value="F:DNA-binding transcription factor activity"/>
    <property type="evidence" value="ECO:0007669"/>
    <property type="project" value="InterPro"/>
</dbReference>
<proteinExistence type="predicted"/>
<protein>
    <submittedName>
        <fullName evidence="5">Helix-turn-helix transcriptional regulator</fullName>
    </submittedName>
</protein>
<keyword evidence="6" id="KW-1185">Reference proteome</keyword>
<evidence type="ECO:0000256" key="1">
    <source>
        <dbReference type="ARBA" id="ARBA00023015"/>
    </source>
</evidence>
<gene>
    <name evidence="5" type="ORF">HF690_10830</name>
</gene>
<reference evidence="5 6" key="1">
    <citation type="journal article" date="2017" name="Int. J. Syst. Evol. Microbiol.">
        <title>Oleiagrimonas citrea sp. nov., a marine bacterium isolated from tidal flat sediment and emended description of the genus Oleiagrimonas Fang et al. 2015 and Oleiagrimonas soli.</title>
        <authorList>
            <person name="Yang S.H."/>
            <person name="Seo H.S."/>
            <person name="Seong C.N."/>
            <person name="Kwon K.K."/>
        </authorList>
    </citation>
    <scope>NUCLEOTIDE SEQUENCE [LARGE SCALE GENOMIC DNA]</scope>
    <source>
        <strain evidence="5 6">MEBiC09124</strain>
    </source>
</reference>
<dbReference type="NCBIfam" id="NF033788">
    <property type="entry name" value="HTH_metalloreg"/>
    <property type="match status" value="1"/>
</dbReference>